<accession>A0A8S9IY74</accession>
<evidence type="ECO:0000313" key="2">
    <source>
        <dbReference type="EMBL" id="KAF2538734.1"/>
    </source>
</evidence>
<organism evidence="3">
    <name type="scientific">Brassica cretica</name>
    <name type="common">Mustard</name>
    <dbReference type="NCBI Taxonomy" id="69181"/>
    <lineage>
        <taxon>Eukaryota</taxon>
        <taxon>Viridiplantae</taxon>
        <taxon>Streptophyta</taxon>
        <taxon>Embryophyta</taxon>
        <taxon>Tracheophyta</taxon>
        <taxon>Spermatophyta</taxon>
        <taxon>Magnoliopsida</taxon>
        <taxon>eudicotyledons</taxon>
        <taxon>Gunneridae</taxon>
        <taxon>Pentapetalae</taxon>
        <taxon>rosids</taxon>
        <taxon>malvids</taxon>
        <taxon>Brassicales</taxon>
        <taxon>Brassicaceae</taxon>
        <taxon>Brassiceae</taxon>
        <taxon>Brassica</taxon>
    </lineage>
</organism>
<dbReference type="EMBL" id="QGKY02001015">
    <property type="protein sequence ID" value="KAF2574638.1"/>
    <property type="molecule type" value="Genomic_DNA"/>
</dbReference>
<feature type="compositionally biased region" description="Basic and acidic residues" evidence="1">
    <location>
        <begin position="50"/>
        <end position="64"/>
    </location>
</feature>
<dbReference type="AlphaFoldDB" id="A0A8S9IY74"/>
<protein>
    <submittedName>
        <fullName evidence="3">Uncharacterized protein</fullName>
    </submittedName>
</protein>
<reference evidence="3" key="1">
    <citation type="submission" date="2019-12" db="EMBL/GenBank/DDBJ databases">
        <title>Genome sequencing and annotation of Brassica cretica.</title>
        <authorList>
            <person name="Studholme D.J."/>
            <person name="Sarris P.F."/>
        </authorList>
    </citation>
    <scope>NUCLEOTIDE SEQUENCE</scope>
    <source>
        <strain evidence="2">PFS-001/15</strain>
        <strain evidence="3">PFS-102/07</strain>
        <tissue evidence="3">Leaf</tissue>
    </source>
</reference>
<feature type="compositionally biased region" description="Basic and acidic residues" evidence="1">
    <location>
        <begin position="20"/>
        <end position="35"/>
    </location>
</feature>
<feature type="region of interest" description="Disordered" evidence="1">
    <location>
        <begin position="1"/>
        <end position="64"/>
    </location>
</feature>
<gene>
    <name evidence="2" type="ORF">F2Q68_00022875</name>
    <name evidence="3" type="ORF">F2Q70_00006248</name>
</gene>
<sequence length="64" mass="7029">MSFGSGPEEGDSSSCPPPQNRKDYRERRGEAETKGCKPPTTADGGRGGRRSTEKMRNGELSRER</sequence>
<evidence type="ECO:0000256" key="1">
    <source>
        <dbReference type="SAM" id="MobiDB-lite"/>
    </source>
</evidence>
<dbReference type="EMBL" id="QGKW02002228">
    <property type="protein sequence ID" value="KAF2538734.1"/>
    <property type="molecule type" value="Genomic_DNA"/>
</dbReference>
<comment type="caution">
    <text evidence="3">The sequence shown here is derived from an EMBL/GenBank/DDBJ whole genome shotgun (WGS) entry which is preliminary data.</text>
</comment>
<name>A0A8S9IY74_BRACR</name>
<dbReference type="Proteomes" id="UP000712281">
    <property type="component" value="Unassembled WGS sequence"/>
</dbReference>
<evidence type="ECO:0000313" key="3">
    <source>
        <dbReference type="EMBL" id="KAF2574638.1"/>
    </source>
</evidence>
<proteinExistence type="predicted"/>